<accession>A0ACC5Y954</accession>
<evidence type="ECO:0000313" key="1">
    <source>
        <dbReference type="EMBL" id="MCJ8732077.1"/>
    </source>
</evidence>
<reference evidence="1" key="1">
    <citation type="submission" date="2020-02" db="EMBL/GenBank/DDBJ databases">
        <title>Genome sequencing of the panga catfish, Pangasius djambal.</title>
        <authorList>
            <person name="Wen M."/>
            <person name="Zahm M."/>
            <person name="Roques C."/>
            <person name="Cabau C."/>
            <person name="Klopp C."/>
            <person name="Donnadieu C."/>
            <person name="Jouanno E."/>
            <person name="Avarre J.-C."/>
            <person name="Campet M."/>
            <person name="Ha T."/>
            <person name="Dugue R."/>
            <person name="Lampietro C."/>
            <person name="Louis A."/>
            <person name="Herpin A."/>
            <person name="Echchiki A."/>
            <person name="Berthelot C."/>
            <person name="Parey E."/>
            <person name="Roest-Crollius H."/>
            <person name="Braasch I."/>
            <person name="Postlethwait J.H."/>
            <person name="Bobe J."/>
            <person name="Montfort J."/>
            <person name="Bouchez O."/>
            <person name="Begum T."/>
            <person name="Schartl M."/>
            <person name="Gustiano R."/>
            <person name="Guiguen Y."/>
        </authorList>
    </citation>
    <scope>NUCLEOTIDE SEQUENCE</scope>
    <source>
        <strain evidence="1">Pdj_M5554</strain>
    </source>
</reference>
<evidence type="ECO:0000313" key="2">
    <source>
        <dbReference type="Proteomes" id="UP000830395"/>
    </source>
</evidence>
<dbReference type="Proteomes" id="UP000830395">
    <property type="component" value="Chromosome 4"/>
</dbReference>
<organism evidence="1 2">
    <name type="scientific">Pangasius djambal</name>
    <dbReference type="NCBI Taxonomy" id="1691987"/>
    <lineage>
        <taxon>Eukaryota</taxon>
        <taxon>Metazoa</taxon>
        <taxon>Chordata</taxon>
        <taxon>Craniata</taxon>
        <taxon>Vertebrata</taxon>
        <taxon>Euteleostomi</taxon>
        <taxon>Actinopterygii</taxon>
        <taxon>Neopterygii</taxon>
        <taxon>Teleostei</taxon>
        <taxon>Ostariophysi</taxon>
        <taxon>Siluriformes</taxon>
        <taxon>Pangasiidae</taxon>
        <taxon>Pangasius</taxon>
    </lineage>
</organism>
<proteinExistence type="predicted"/>
<protein>
    <submittedName>
        <fullName evidence="1">Uncharacterized protein</fullName>
    </submittedName>
</protein>
<name>A0ACC5Y954_9TELE</name>
<dbReference type="EMBL" id="CM040978">
    <property type="protein sequence ID" value="MCJ8732077.1"/>
    <property type="molecule type" value="Genomic_DNA"/>
</dbReference>
<keyword evidence="2" id="KW-1185">Reference proteome</keyword>
<sequence length="257" mass="29223">MAEKDSAPASFLSVSREMTESIKRVIDKPSIKFAQAIKVESKNGKSEDRVLVLATWRLYLMAPKLPTKVEQTFNYLEIRAINPHPENQVVIETDKSTYVFRLQSSDHMDQLLSHINFTLLRIFNNSICVPSIFQADGEVSDGGHKYSPSSETSVEAQRACGGFSETYAALCDYNGISCKEEVQWDVDTIYHSQDNREFNLLDFAHLESRDLAVIVASMAYNTWFTKLYCKDMRLVNISVFTCVRVYDVLGMCSWATH</sequence>
<comment type="caution">
    <text evidence="1">The sequence shown here is derived from an EMBL/GenBank/DDBJ whole genome shotgun (WGS) entry which is preliminary data.</text>
</comment>
<gene>
    <name evidence="1" type="ORF">PDJAM_G00206740</name>
</gene>